<proteinExistence type="predicted"/>
<sequence>MAARGKLSLPLSRLNHVFFNYKDGDLVKAISADADHLERMARQLIRKQKP</sequence>
<gene>
    <name evidence="1" type="ORF">BOLC4T24506H</name>
</gene>
<dbReference type="AlphaFoldDB" id="A0A3P6CER5"/>
<dbReference type="EMBL" id="LR031873">
    <property type="protein sequence ID" value="VDD09055.1"/>
    <property type="molecule type" value="Genomic_DNA"/>
</dbReference>
<organism evidence="1">
    <name type="scientific">Brassica oleracea</name>
    <name type="common">Wild cabbage</name>
    <dbReference type="NCBI Taxonomy" id="3712"/>
    <lineage>
        <taxon>Eukaryota</taxon>
        <taxon>Viridiplantae</taxon>
        <taxon>Streptophyta</taxon>
        <taxon>Embryophyta</taxon>
        <taxon>Tracheophyta</taxon>
        <taxon>Spermatophyta</taxon>
        <taxon>Magnoliopsida</taxon>
        <taxon>eudicotyledons</taxon>
        <taxon>Gunneridae</taxon>
        <taxon>Pentapetalae</taxon>
        <taxon>rosids</taxon>
        <taxon>malvids</taxon>
        <taxon>Brassicales</taxon>
        <taxon>Brassicaceae</taxon>
        <taxon>Brassiceae</taxon>
        <taxon>Brassica</taxon>
    </lineage>
</organism>
<name>A0A3P6CER5_BRAOL</name>
<reference evidence="1" key="1">
    <citation type="submission" date="2018-11" db="EMBL/GenBank/DDBJ databases">
        <authorList>
            <consortium name="Genoscope - CEA"/>
            <person name="William W."/>
        </authorList>
    </citation>
    <scope>NUCLEOTIDE SEQUENCE</scope>
</reference>
<protein>
    <submittedName>
        <fullName evidence="1">Uncharacterized protein</fullName>
    </submittedName>
</protein>
<accession>A0A3P6CER5</accession>
<evidence type="ECO:0000313" key="1">
    <source>
        <dbReference type="EMBL" id="VDD09055.1"/>
    </source>
</evidence>